<reference evidence="5 6" key="1">
    <citation type="submission" date="2016-06" db="EMBL/GenBank/DDBJ databases">
        <title>Evolution of pathogenesis and genome organization in the Tremellales.</title>
        <authorList>
            <person name="Cuomo C."/>
            <person name="Litvintseva A."/>
            <person name="Heitman J."/>
            <person name="Chen Y."/>
            <person name="Sun S."/>
            <person name="Springer D."/>
            <person name="Dromer F."/>
            <person name="Young S."/>
            <person name="Zeng Q."/>
            <person name="Chapman S."/>
            <person name="Gujja S."/>
            <person name="Saif S."/>
            <person name="Birren B."/>
        </authorList>
    </citation>
    <scope>NUCLEOTIDE SEQUENCE [LARGE SCALE GENOMIC DNA]</scope>
    <source>
        <strain evidence="5 6">ATCC 28783</strain>
    </source>
</reference>
<keyword evidence="1 3" id="KW-0732">Signal</keyword>
<evidence type="ECO:0000313" key="5">
    <source>
        <dbReference type="EMBL" id="RXK38568.1"/>
    </source>
</evidence>
<evidence type="ECO:0000313" key="6">
    <source>
        <dbReference type="Proteomes" id="UP000289152"/>
    </source>
</evidence>
<protein>
    <recommendedName>
        <fullName evidence="4">Yeast cell wall synthesis Kre9/Knh1-like N-terminal domain-containing protein</fullName>
    </recommendedName>
</protein>
<dbReference type="PANTHER" id="PTHR35185">
    <property type="entry name" value="SERINE/THREONINE-RICH PROTEIN ADG2-RELATED"/>
    <property type="match status" value="1"/>
</dbReference>
<dbReference type="InterPro" id="IPR052479">
    <property type="entry name" value="GPI-anchor_Adhesion_Reg"/>
</dbReference>
<dbReference type="OMA" id="SFDIYLV"/>
<dbReference type="AlphaFoldDB" id="A0A4Q1BLA9"/>
<sequence length="183" mass="18038">MLFTTVLSLAALISSAAAVLITAPTNTSGWETSGSEEITWSTVATDPTTFDIQLITPQDPNTPINITSNVDSSSGQYTYTPPSDLAVGGNYRVNIVSPNGGILAQSDYFNVTQGTSSVSPSSSAPSSTASTSGTSSGTTTSTSATSSTPASSSPSASASGAAGQLVTPGGALMFLAAAIGVLA</sequence>
<evidence type="ECO:0000256" key="2">
    <source>
        <dbReference type="SAM" id="MobiDB-lite"/>
    </source>
</evidence>
<dbReference type="PANTHER" id="PTHR35185:SF1">
    <property type="entry name" value="UPF0619 GPI-ANCHORED MEMBRANE PROTEIN C1322.10"/>
    <property type="match status" value="1"/>
</dbReference>
<gene>
    <name evidence="5" type="ORF">M231_04201</name>
</gene>
<accession>A0A4Q1BLA9</accession>
<dbReference type="Pfam" id="PF10342">
    <property type="entry name" value="Kre9_KNH"/>
    <property type="match status" value="1"/>
</dbReference>
<dbReference type="InterPro" id="IPR018466">
    <property type="entry name" value="Kre9/Knh1-like_N"/>
</dbReference>
<comment type="caution">
    <text evidence="5">The sequence shown here is derived from an EMBL/GenBank/DDBJ whole genome shotgun (WGS) entry which is preliminary data.</text>
</comment>
<feature type="domain" description="Yeast cell wall synthesis Kre9/Knh1-like N-terminal" evidence="4">
    <location>
        <begin position="24"/>
        <end position="111"/>
    </location>
</feature>
<dbReference type="Proteomes" id="UP000289152">
    <property type="component" value="Unassembled WGS sequence"/>
</dbReference>
<evidence type="ECO:0000259" key="4">
    <source>
        <dbReference type="Pfam" id="PF10342"/>
    </source>
</evidence>
<feature type="signal peptide" evidence="3">
    <location>
        <begin position="1"/>
        <end position="18"/>
    </location>
</feature>
<dbReference type="STRING" id="5217.A0A4Q1BLA9"/>
<dbReference type="InParanoid" id="A0A4Q1BLA9"/>
<feature type="chain" id="PRO_5020247345" description="Yeast cell wall synthesis Kre9/Knh1-like N-terminal domain-containing protein" evidence="3">
    <location>
        <begin position="19"/>
        <end position="183"/>
    </location>
</feature>
<evidence type="ECO:0000256" key="1">
    <source>
        <dbReference type="ARBA" id="ARBA00022729"/>
    </source>
</evidence>
<dbReference type="EMBL" id="SDIL01000046">
    <property type="protein sequence ID" value="RXK38568.1"/>
    <property type="molecule type" value="Genomic_DNA"/>
</dbReference>
<proteinExistence type="predicted"/>
<dbReference type="OrthoDB" id="5316007at2759"/>
<feature type="region of interest" description="Disordered" evidence="2">
    <location>
        <begin position="114"/>
        <end position="162"/>
    </location>
</feature>
<dbReference type="VEuPathDB" id="FungiDB:TREMEDRAFT_73107"/>
<name>A0A4Q1BLA9_TREME</name>
<feature type="region of interest" description="Disordered" evidence="2">
    <location>
        <begin position="57"/>
        <end position="77"/>
    </location>
</feature>
<organism evidence="5 6">
    <name type="scientific">Tremella mesenterica</name>
    <name type="common">Jelly fungus</name>
    <dbReference type="NCBI Taxonomy" id="5217"/>
    <lineage>
        <taxon>Eukaryota</taxon>
        <taxon>Fungi</taxon>
        <taxon>Dikarya</taxon>
        <taxon>Basidiomycota</taxon>
        <taxon>Agaricomycotina</taxon>
        <taxon>Tremellomycetes</taxon>
        <taxon>Tremellales</taxon>
        <taxon>Tremellaceae</taxon>
        <taxon>Tremella</taxon>
    </lineage>
</organism>
<keyword evidence="6" id="KW-1185">Reference proteome</keyword>
<evidence type="ECO:0000256" key="3">
    <source>
        <dbReference type="SAM" id="SignalP"/>
    </source>
</evidence>